<evidence type="ECO:0000256" key="1">
    <source>
        <dbReference type="SAM" id="Coils"/>
    </source>
</evidence>
<evidence type="ECO:0000256" key="2">
    <source>
        <dbReference type="SAM" id="MobiDB-lite"/>
    </source>
</evidence>
<dbReference type="InParanoid" id="A0A2J6TE29"/>
<proteinExistence type="predicted"/>
<keyword evidence="1" id="KW-0175">Coiled coil</keyword>
<dbReference type="InterPro" id="IPR011990">
    <property type="entry name" value="TPR-like_helical_dom_sf"/>
</dbReference>
<evidence type="ECO:0000313" key="4">
    <source>
        <dbReference type="EMBL" id="PMD61249.1"/>
    </source>
</evidence>
<feature type="domain" description="CHAT" evidence="3">
    <location>
        <begin position="588"/>
        <end position="920"/>
    </location>
</feature>
<dbReference type="InterPro" id="IPR024983">
    <property type="entry name" value="CHAT_dom"/>
</dbReference>
<sequence length="921" mass="103595">MTGSPEPTEIFESDGSEHPELFADLADDEVVEELFRLGRERDGLTREGHRKRELRSNKLEIRLGNNSPELGAPVGHEEPIQIGGETIRGTPKDYPDYAGHLENLKHLCRDGCLRPESTIDLDEAIHILRELTEATPENNPQRAARLSSLGILLADKYSRIGGINYLDDSIQVGVEAEMQTPEDHPNRIMRSNNLMIRLALRYTRTRKISDLSDAIKIGREIVDAMPEGHPDYVENLDAFGTTLRSRYLTTNEIDHLTVAIRVQLEAVRLMPEGHLAQAKYLSNLGLLLHDRYSKTDTMSDLEEAIMLGQESIDLMSEDDPNSANYLTRLGNELYDKYTRTKAIIDLREAISNYKSGLHQISSPTITRILAGRKALQHCASISDWQQAYDVANTTMHLIPELISRLHDDSDRQHLLSQLVGLASDAAAAALHADKEPSVALNFLEVGRGVLEASIEELRIEIDDLKEKYPELAEQFLQYRNGLGGGYLGDPYRMYQPRESRIYEVNAGLDKLFVKIRKLPGFEDFLLVPSEEEMRIAAKNGPIVVINVSNYRCDAILVEEHRIRSLALPNFNSQEIKDKAEQGDLGSLPVLSWLWDVVTHPIIDALGYTQPPSEGNWPRIWWIPTGALSKFPLHATGNHIRGSSESVLDMTLSSYSSSIKAIINTRRRRNLPPLRSWALLVAIENTPGSPRLPFATKEVAMLETLCREMGIKPIRPGPGPRDVGPLLLQCKIFHFAGHGHTDRDPLKSHFVLEKGKPLSIATLLKMNMRARPPFLAYLSACGTGRVRDERFVDENIHLISACQLAGFRHVIGTLWEVNDELCVDMARVTYEGMRDGGMTDDSVCRGLHKAIRELRDQWLESSTEAEHRSRLMGKRDTLARDDSGSSSDGGQRRDDLPRDIVSCDDYEDKRPLLWVPYVHFGV</sequence>
<feature type="compositionally biased region" description="Basic and acidic residues" evidence="2">
    <location>
        <begin position="864"/>
        <end position="882"/>
    </location>
</feature>
<dbReference type="PANTHER" id="PTHR19959:SF119">
    <property type="entry name" value="FUNGAL LIPASE-LIKE DOMAIN-CONTAINING PROTEIN"/>
    <property type="match status" value="1"/>
</dbReference>
<dbReference type="EMBL" id="KZ613786">
    <property type="protein sequence ID" value="PMD61249.1"/>
    <property type="molecule type" value="Genomic_DNA"/>
</dbReference>
<dbReference type="RefSeq" id="XP_024738153.1">
    <property type="nucleotide sequence ID" value="XM_024879956.1"/>
</dbReference>
<accession>A0A2J6TE29</accession>
<organism evidence="4 5">
    <name type="scientific">Hyaloscypha bicolor E</name>
    <dbReference type="NCBI Taxonomy" id="1095630"/>
    <lineage>
        <taxon>Eukaryota</taxon>
        <taxon>Fungi</taxon>
        <taxon>Dikarya</taxon>
        <taxon>Ascomycota</taxon>
        <taxon>Pezizomycotina</taxon>
        <taxon>Leotiomycetes</taxon>
        <taxon>Helotiales</taxon>
        <taxon>Hyaloscyphaceae</taxon>
        <taxon>Hyaloscypha</taxon>
        <taxon>Hyaloscypha bicolor</taxon>
    </lineage>
</organism>
<dbReference type="GeneID" id="36588033"/>
<dbReference type="AlphaFoldDB" id="A0A2J6TE29"/>
<keyword evidence="5" id="KW-1185">Reference proteome</keyword>
<gene>
    <name evidence="4" type="ORF">K444DRAFT_611504</name>
</gene>
<dbReference type="Proteomes" id="UP000235371">
    <property type="component" value="Unassembled WGS sequence"/>
</dbReference>
<dbReference type="Pfam" id="PF12770">
    <property type="entry name" value="CHAT"/>
    <property type="match status" value="1"/>
</dbReference>
<dbReference type="STRING" id="1095630.A0A2J6TE29"/>
<feature type="coiled-coil region" evidence="1">
    <location>
        <begin position="447"/>
        <end position="474"/>
    </location>
</feature>
<dbReference type="SUPFAM" id="SSF48452">
    <property type="entry name" value="TPR-like"/>
    <property type="match status" value="1"/>
</dbReference>
<dbReference type="PANTHER" id="PTHR19959">
    <property type="entry name" value="KINESIN LIGHT CHAIN"/>
    <property type="match status" value="1"/>
</dbReference>
<dbReference type="OrthoDB" id="5405072at2759"/>
<evidence type="ECO:0000259" key="3">
    <source>
        <dbReference type="Pfam" id="PF12770"/>
    </source>
</evidence>
<reference evidence="4 5" key="1">
    <citation type="submission" date="2016-04" db="EMBL/GenBank/DDBJ databases">
        <title>A degradative enzymes factory behind the ericoid mycorrhizal symbiosis.</title>
        <authorList>
            <consortium name="DOE Joint Genome Institute"/>
            <person name="Martino E."/>
            <person name="Morin E."/>
            <person name="Grelet G."/>
            <person name="Kuo A."/>
            <person name="Kohler A."/>
            <person name="Daghino S."/>
            <person name="Barry K."/>
            <person name="Choi C."/>
            <person name="Cichocki N."/>
            <person name="Clum A."/>
            <person name="Copeland A."/>
            <person name="Hainaut M."/>
            <person name="Haridas S."/>
            <person name="Labutti K."/>
            <person name="Lindquist E."/>
            <person name="Lipzen A."/>
            <person name="Khouja H.-R."/>
            <person name="Murat C."/>
            <person name="Ohm R."/>
            <person name="Olson A."/>
            <person name="Spatafora J."/>
            <person name="Veneault-Fourrey C."/>
            <person name="Henrissat B."/>
            <person name="Grigoriev I."/>
            <person name="Martin F."/>
            <person name="Perotto S."/>
        </authorList>
    </citation>
    <scope>NUCLEOTIDE SEQUENCE [LARGE SCALE GENOMIC DNA]</scope>
    <source>
        <strain evidence="4 5">E</strain>
    </source>
</reference>
<dbReference type="Gene3D" id="1.25.40.10">
    <property type="entry name" value="Tetratricopeptide repeat domain"/>
    <property type="match status" value="1"/>
</dbReference>
<evidence type="ECO:0000313" key="5">
    <source>
        <dbReference type="Proteomes" id="UP000235371"/>
    </source>
</evidence>
<protein>
    <recommendedName>
        <fullName evidence="3">CHAT domain-containing protein</fullName>
    </recommendedName>
</protein>
<name>A0A2J6TE29_9HELO</name>
<feature type="region of interest" description="Disordered" evidence="2">
    <location>
        <begin position="864"/>
        <end position="899"/>
    </location>
</feature>